<evidence type="ECO:0000313" key="2">
    <source>
        <dbReference type="Proteomes" id="UP000031938"/>
    </source>
</evidence>
<name>A0A0C2VJX7_9BACL</name>
<dbReference type="PATRIC" id="fig|889306.3.peg.658"/>
<dbReference type="STRING" id="889306.KP78_06600"/>
<evidence type="ECO:0008006" key="3">
    <source>
        <dbReference type="Google" id="ProtNLM"/>
    </source>
</evidence>
<protein>
    <recommendedName>
        <fullName evidence="3">DUF370 domain-containing protein</fullName>
    </recommendedName>
</protein>
<dbReference type="Proteomes" id="UP000031938">
    <property type="component" value="Unassembled WGS sequence"/>
</dbReference>
<dbReference type="OrthoDB" id="9811390at2"/>
<evidence type="ECO:0000313" key="1">
    <source>
        <dbReference type="EMBL" id="KIL49192.1"/>
    </source>
</evidence>
<accession>A0A0C2VJX7</accession>
<dbReference type="InterPro" id="IPR007169">
    <property type="entry name" value="RemA-like"/>
</dbReference>
<dbReference type="Pfam" id="PF04025">
    <property type="entry name" value="RemA-like"/>
    <property type="match status" value="1"/>
</dbReference>
<dbReference type="EMBL" id="JXRP01000009">
    <property type="protein sequence ID" value="KIL49192.1"/>
    <property type="molecule type" value="Genomic_DNA"/>
</dbReference>
<dbReference type="AlphaFoldDB" id="A0A0C2VJX7"/>
<sequence>MYIHIGEDAMVRMGDIVAIMDAQSLEASQIMERFLKDNDSAIVDLCRNGCKSIIITDFKIYLSPLASATLKKRTEKMSKPIFK</sequence>
<gene>
    <name evidence="1" type="ORF">KP78_06600</name>
</gene>
<dbReference type="RefSeq" id="WP_041086264.1">
    <property type="nucleotide sequence ID" value="NZ_JXRP01000009.1"/>
</dbReference>
<organism evidence="1 2">
    <name type="scientific">Jeotgalibacillus soli</name>
    <dbReference type="NCBI Taxonomy" id="889306"/>
    <lineage>
        <taxon>Bacteria</taxon>
        <taxon>Bacillati</taxon>
        <taxon>Bacillota</taxon>
        <taxon>Bacilli</taxon>
        <taxon>Bacillales</taxon>
        <taxon>Caryophanaceae</taxon>
        <taxon>Jeotgalibacillus</taxon>
    </lineage>
</organism>
<dbReference type="NCBIfam" id="NF046065">
    <property type="entry name" value="MtxRegRemB"/>
    <property type="match status" value="1"/>
</dbReference>
<keyword evidence="2" id="KW-1185">Reference proteome</keyword>
<reference evidence="1 2" key="1">
    <citation type="submission" date="2015-01" db="EMBL/GenBank/DDBJ databases">
        <title>Genome sequencing of Jeotgalibacillus soli.</title>
        <authorList>
            <person name="Goh K.M."/>
            <person name="Chan K.-G."/>
            <person name="Yaakop A.S."/>
            <person name="Ee R."/>
            <person name="Gan H.M."/>
            <person name="Chan C.S."/>
        </authorList>
    </citation>
    <scope>NUCLEOTIDE SEQUENCE [LARGE SCALE GENOMIC DNA]</scope>
    <source>
        <strain evidence="1 2">P9</strain>
    </source>
</reference>
<proteinExistence type="predicted"/>
<comment type="caution">
    <text evidence="1">The sequence shown here is derived from an EMBL/GenBank/DDBJ whole genome shotgun (WGS) entry which is preliminary data.</text>
</comment>